<gene>
    <name evidence="1" type="ORF">ACFQ1S_39075</name>
</gene>
<reference evidence="2" key="1">
    <citation type="journal article" date="2019" name="Int. J. Syst. Evol. Microbiol.">
        <title>The Global Catalogue of Microorganisms (GCM) 10K type strain sequencing project: providing services to taxonomists for standard genome sequencing and annotation.</title>
        <authorList>
            <consortium name="The Broad Institute Genomics Platform"/>
            <consortium name="The Broad Institute Genome Sequencing Center for Infectious Disease"/>
            <person name="Wu L."/>
            <person name="Ma J."/>
        </authorList>
    </citation>
    <scope>NUCLEOTIDE SEQUENCE [LARGE SCALE GENOMIC DNA]</scope>
    <source>
        <strain evidence="2">JCM 31486</strain>
    </source>
</reference>
<dbReference type="InterPro" id="IPR036188">
    <property type="entry name" value="FAD/NAD-bd_sf"/>
</dbReference>
<dbReference type="Proteomes" id="UP001597045">
    <property type="component" value="Unassembled WGS sequence"/>
</dbReference>
<feature type="non-terminal residue" evidence="1">
    <location>
        <position position="1"/>
    </location>
</feature>
<evidence type="ECO:0000313" key="2">
    <source>
        <dbReference type="Proteomes" id="UP001597045"/>
    </source>
</evidence>
<dbReference type="Gene3D" id="3.40.30.120">
    <property type="match status" value="1"/>
</dbReference>
<name>A0ABW3MP77_9PSEU</name>
<keyword evidence="1" id="KW-0503">Monooxygenase</keyword>
<evidence type="ECO:0000313" key="1">
    <source>
        <dbReference type="EMBL" id="MFD1051114.1"/>
    </source>
</evidence>
<sequence length="165" mass="17854">TAAPGLLDTYHAERHPVAAHVLTLTKAQRLLVAPREENHDAFALREVLTGLLQVPEANRYLAGVMSGVDIRYGLGSDEPLVGQRMPDLDLRTADGPTRVSALLHKGNWLLLDLADLPPVALPPQVHHVIASGSVEFAADRVLVRPDGYIASIESPDLTRWLVSAP</sequence>
<accession>A0ABW3MP77</accession>
<protein>
    <submittedName>
        <fullName evidence="1">Monooxygenase</fullName>
    </submittedName>
</protein>
<proteinExistence type="predicted"/>
<dbReference type="Pfam" id="PF21274">
    <property type="entry name" value="Rng_hyd_C"/>
    <property type="match status" value="1"/>
</dbReference>
<dbReference type="GO" id="GO:0004497">
    <property type="term" value="F:monooxygenase activity"/>
    <property type="evidence" value="ECO:0007669"/>
    <property type="project" value="UniProtKB-KW"/>
</dbReference>
<dbReference type="Gene3D" id="3.50.50.60">
    <property type="entry name" value="FAD/NAD(P)-binding domain"/>
    <property type="match status" value="1"/>
</dbReference>
<keyword evidence="1" id="KW-0560">Oxidoreductase</keyword>
<organism evidence="1 2">
    <name type="scientific">Kibdelosporangium lantanae</name>
    <dbReference type="NCBI Taxonomy" id="1497396"/>
    <lineage>
        <taxon>Bacteria</taxon>
        <taxon>Bacillati</taxon>
        <taxon>Actinomycetota</taxon>
        <taxon>Actinomycetes</taxon>
        <taxon>Pseudonocardiales</taxon>
        <taxon>Pseudonocardiaceae</taxon>
        <taxon>Kibdelosporangium</taxon>
    </lineage>
</organism>
<keyword evidence="2" id="KW-1185">Reference proteome</keyword>
<comment type="caution">
    <text evidence="1">The sequence shown here is derived from an EMBL/GenBank/DDBJ whole genome shotgun (WGS) entry which is preliminary data.</text>
</comment>
<dbReference type="EMBL" id="JBHTIS010003336">
    <property type="protein sequence ID" value="MFD1051114.1"/>
    <property type="molecule type" value="Genomic_DNA"/>
</dbReference>